<keyword evidence="4 7" id="KW-0041">Annexin</keyword>
<dbReference type="Gene3D" id="1.10.220.10">
    <property type="entry name" value="Annexin"/>
    <property type="match status" value="4"/>
</dbReference>
<dbReference type="PANTHER" id="PTHR10502:SF239">
    <property type="entry name" value="ANNEXIN A7"/>
    <property type="match status" value="1"/>
</dbReference>
<keyword evidence="5 7" id="KW-0111">Calcium/phospholipid-binding</keyword>
<dbReference type="GO" id="GO:0005634">
    <property type="term" value="C:nucleus"/>
    <property type="evidence" value="ECO:0007669"/>
    <property type="project" value="TreeGrafter"/>
</dbReference>
<evidence type="ECO:0000256" key="6">
    <source>
        <dbReference type="ARBA" id="ARBA00037210"/>
    </source>
</evidence>
<dbReference type="InterPro" id="IPR001464">
    <property type="entry name" value="Annexin"/>
</dbReference>
<comment type="domain">
    <text evidence="7">A pair of annexin repeats may form one binding site for calcium and phospholipid.</text>
</comment>
<protein>
    <recommendedName>
        <fullName evidence="7">Annexin</fullName>
    </recommendedName>
</protein>
<dbReference type="FunFam" id="1.10.220.10:FF:000001">
    <property type="entry name" value="Annexin"/>
    <property type="match status" value="1"/>
</dbReference>
<dbReference type="GO" id="GO:0005886">
    <property type="term" value="C:plasma membrane"/>
    <property type="evidence" value="ECO:0007669"/>
    <property type="project" value="TreeGrafter"/>
</dbReference>
<dbReference type="EnsemblMetazoa" id="XM_020005235.1">
    <property type="protein sequence ID" value="XP_019860794.1"/>
    <property type="gene ID" value="LOC100638289"/>
</dbReference>
<dbReference type="GO" id="GO:0005544">
    <property type="term" value="F:calcium-dependent phospholipid binding"/>
    <property type="evidence" value="ECO:0007669"/>
    <property type="project" value="UniProtKB-KW"/>
</dbReference>
<dbReference type="SUPFAM" id="SSF47874">
    <property type="entry name" value="Annexin"/>
    <property type="match status" value="1"/>
</dbReference>
<reference evidence="9" key="2">
    <citation type="submission" date="2017-05" db="UniProtKB">
        <authorList>
            <consortium name="EnsemblMetazoa"/>
        </authorList>
    </citation>
    <scope>IDENTIFICATION</scope>
</reference>
<dbReference type="FunFam" id="1.10.220.10:FF:000002">
    <property type="entry name" value="Annexin"/>
    <property type="match status" value="1"/>
</dbReference>
<evidence type="ECO:0000256" key="4">
    <source>
        <dbReference type="ARBA" id="ARBA00023216"/>
    </source>
</evidence>
<keyword evidence="2 7" id="KW-0677">Repeat</keyword>
<name>A0A1X7VQ74_AMPQE</name>
<dbReference type="GO" id="GO:0012506">
    <property type="term" value="C:vesicle membrane"/>
    <property type="evidence" value="ECO:0007669"/>
    <property type="project" value="TreeGrafter"/>
</dbReference>
<keyword evidence="10" id="KW-1185">Reference proteome</keyword>
<dbReference type="InterPro" id="IPR037104">
    <property type="entry name" value="Annexin_sf"/>
</dbReference>
<dbReference type="STRING" id="400682.A0A1X7VQ74"/>
<dbReference type="Pfam" id="PF00191">
    <property type="entry name" value="Annexin"/>
    <property type="match status" value="4"/>
</dbReference>
<evidence type="ECO:0000313" key="10">
    <source>
        <dbReference type="Proteomes" id="UP000007879"/>
    </source>
</evidence>
<comment type="similarity">
    <text evidence="1 7">Belongs to the annexin family.</text>
</comment>
<evidence type="ECO:0000256" key="3">
    <source>
        <dbReference type="ARBA" id="ARBA00022837"/>
    </source>
</evidence>
<dbReference type="InParanoid" id="A0A1X7VQ74"/>
<evidence type="ECO:0000256" key="5">
    <source>
        <dbReference type="ARBA" id="ARBA00023302"/>
    </source>
</evidence>
<dbReference type="PRINTS" id="PR01871">
    <property type="entry name" value="ANNEXINVII"/>
</dbReference>
<dbReference type="PROSITE" id="PS51897">
    <property type="entry name" value="ANNEXIN_2"/>
    <property type="match status" value="4"/>
</dbReference>
<dbReference type="EnsemblMetazoa" id="Aqu2.1.41583_001">
    <property type="protein sequence ID" value="Aqu2.1.41583_001"/>
    <property type="gene ID" value="Aqu2.1.41583"/>
</dbReference>
<dbReference type="AlphaFoldDB" id="A0A1X7VQ74"/>
<dbReference type="GO" id="GO:0005737">
    <property type="term" value="C:cytoplasm"/>
    <property type="evidence" value="ECO:0007669"/>
    <property type="project" value="TreeGrafter"/>
</dbReference>
<sequence length="496" mass="53239">MAYPPPPGGGGYPPQQGYPPPGGYPPPPGGYPPAPGGYPAPPGGGGYPPPPGGSYPAAPPGGYPPYSGGYPSQPPQQNYGAPPGGYPGYGPPPGQPGYGAPPTGYAPPPAGYGQQPPPGGYAPPGGYGQPPPPGGGYGPPPGGYAPQGGPPPGQQQPPPTQPPAAQPPTAQMAAMSVNEEKGTPTVRPAPNFDSEKDAEVLRKAMKGMGTDEKAIINVLVSRSNEQRQEIKKKFKLMYGKDLIKELKSELSGNFEDCVIALMESRVKYDVKCLRAAMKGLGTDESVLIEILCTRTNKEINDIVQEYKKEYGRNLEKDVVSETSGHFKRLLVSMCQGAREETATVDMARATREANELYQAGEKKWGTDESKFNQILALRSFPQLRATFQEYTKISQRDILNSIDREMSGDLKEGFKTVVMCVRNRPGYFAEKLYKSMKGAGTDDSTLIRIVVTRSEIDMVEIKREFLNKYHKTLSKMIEGDTSGDYKQVLIGIVGPN</sequence>
<reference evidence="10" key="1">
    <citation type="journal article" date="2010" name="Nature">
        <title>The Amphimedon queenslandica genome and the evolution of animal complexity.</title>
        <authorList>
            <person name="Srivastava M."/>
            <person name="Simakov O."/>
            <person name="Chapman J."/>
            <person name="Fahey B."/>
            <person name="Gauthier M.E."/>
            <person name="Mitros T."/>
            <person name="Richards G.S."/>
            <person name="Conaco C."/>
            <person name="Dacre M."/>
            <person name="Hellsten U."/>
            <person name="Larroux C."/>
            <person name="Putnam N.H."/>
            <person name="Stanke M."/>
            <person name="Adamska M."/>
            <person name="Darling A."/>
            <person name="Degnan S.M."/>
            <person name="Oakley T.H."/>
            <person name="Plachetzki D.C."/>
            <person name="Zhai Y."/>
            <person name="Adamski M."/>
            <person name="Calcino A."/>
            <person name="Cummins S.F."/>
            <person name="Goodstein D.M."/>
            <person name="Harris C."/>
            <person name="Jackson D.J."/>
            <person name="Leys S.P."/>
            <person name="Shu S."/>
            <person name="Woodcroft B.J."/>
            <person name="Vervoort M."/>
            <person name="Kosik K.S."/>
            <person name="Manning G."/>
            <person name="Degnan B.M."/>
            <person name="Rokhsar D.S."/>
        </authorList>
    </citation>
    <scope>NUCLEOTIDE SEQUENCE [LARGE SCALE GENOMIC DNA]</scope>
</reference>
<dbReference type="PROSITE" id="PS00223">
    <property type="entry name" value="ANNEXIN_1"/>
    <property type="match status" value="3"/>
</dbReference>
<dbReference type="FunFam" id="1.10.220.10:FF:000004">
    <property type="entry name" value="Annexin"/>
    <property type="match status" value="1"/>
</dbReference>
<dbReference type="SMART" id="SM00335">
    <property type="entry name" value="ANX"/>
    <property type="match status" value="4"/>
</dbReference>
<feature type="region of interest" description="Disordered" evidence="8">
    <location>
        <begin position="1"/>
        <end position="196"/>
    </location>
</feature>
<keyword evidence="3 7" id="KW-0106">Calcium</keyword>
<gene>
    <name evidence="9" type="primary">100638289</name>
</gene>
<evidence type="ECO:0000256" key="1">
    <source>
        <dbReference type="ARBA" id="ARBA00007831"/>
    </source>
</evidence>
<evidence type="ECO:0000256" key="7">
    <source>
        <dbReference type="RuleBase" id="RU003540"/>
    </source>
</evidence>
<feature type="compositionally biased region" description="Pro residues" evidence="8">
    <location>
        <begin position="16"/>
        <end position="63"/>
    </location>
</feature>
<comment type="function">
    <text evidence="6">Calcium/phospholipid-binding protein which promotes membrane fusion and is involved in exocytosis.</text>
</comment>
<feature type="compositionally biased region" description="Pro residues" evidence="8">
    <location>
        <begin position="129"/>
        <end position="166"/>
    </location>
</feature>
<evidence type="ECO:0000313" key="9">
    <source>
        <dbReference type="EnsemblMetazoa" id="Aqu2.1.41583_001"/>
    </source>
</evidence>
<dbReference type="PANTHER" id="PTHR10502">
    <property type="entry name" value="ANNEXIN"/>
    <property type="match status" value="1"/>
</dbReference>
<dbReference type="GO" id="GO:0005509">
    <property type="term" value="F:calcium ion binding"/>
    <property type="evidence" value="ECO:0007669"/>
    <property type="project" value="InterPro"/>
</dbReference>
<dbReference type="PRINTS" id="PR00196">
    <property type="entry name" value="ANNEXIN"/>
</dbReference>
<dbReference type="eggNOG" id="KOG0819">
    <property type="taxonomic scope" value="Eukaryota"/>
</dbReference>
<evidence type="ECO:0000256" key="2">
    <source>
        <dbReference type="ARBA" id="ARBA00022737"/>
    </source>
</evidence>
<dbReference type="GO" id="GO:0001786">
    <property type="term" value="F:phosphatidylserine binding"/>
    <property type="evidence" value="ECO:0007669"/>
    <property type="project" value="TreeGrafter"/>
</dbReference>
<feature type="compositionally biased region" description="Low complexity" evidence="8">
    <location>
        <begin position="64"/>
        <end position="81"/>
    </location>
</feature>
<dbReference type="InterPro" id="IPR018502">
    <property type="entry name" value="Annexin_repeat"/>
</dbReference>
<dbReference type="FunFam" id="1.10.220.10:FF:000003">
    <property type="entry name" value="Annexin"/>
    <property type="match status" value="1"/>
</dbReference>
<organism evidence="9">
    <name type="scientific">Amphimedon queenslandica</name>
    <name type="common">Sponge</name>
    <dbReference type="NCBI Taxonomy" id="400682"/>
    <lineage>
        <taxon>Eukaryota</taxon>
        <taxon>Metazoa</taxon>
        <taxon>Porifera</taxon>
        <taxon>Demospongiae</taxon>
        <taxon>Heteroscleromorpha</taxon>
        <taxon>Haplosclerida</taxon>
        <taxon>Niphatidae</taxon>
        <taxon>Amphimedon</taxon>
    </lineage>
</organism>
<dbReference type="OrthoDB" id="37886at2759"/>
<feature type="compositionally biased region" description="Pro residues" evidence="8">
    <location>
        <begin position="104"/>
        <end position="121"/>
    </location>
</feature>
<dbReference type="KEGG" id="aqu:100638289"/>
<proteinExistence type="inferred from homology"/>
<evidence type="ECO:0000256" key="8">
    <source>
        <dbReference type="SAM" id="MobiDB-lite"/>
    </source>
</evidence>
<accession>A0A1X7VQ74</accession>
<dbReference type="Proteomes" id="UP000007879">
    <property type="component" value="Unassembled WGS sequence"/>
</dbReference>
<dbReference type="InterPro" id="IPR018252">
    <property type="entry name" value="Annexin_repeat_CS"/>
</dbReference>